<dbReference type="NCBIfam" id="TIGR00057">
    <property type="entry name" value="L-threonylcarbamoyladenylate synthase"/>
    <property type="match status" value="1"/>
</dbReference>
<evidence type="ECO:0000256" key="11">
    <source>
        <dbReference type="ARBA" id="ARBA00048366"/>
    </source>
</evidence>
<evidence type="ECO:0000313" key="13">
    <source>
        <dbReference type="EMBL" id="SMC50967.1"/>
    </source>
</evidence>
<dbReference type="AlphaFoldDB" id="A0A1W1ZRI7"/>
<dbReference type="PROSITE" id="PS51163">
    <property type="entry name" value="YRDC"/>
    <property type="match status" value="1"/>
</dbReference>
<dbReference type="Proteomes" id="UP000192418">
    <property type="component" value="Unassembled WGS sequence"/>
</dbReference>
<evidence type="ECO:0000256" key="9">
    <source>
        <dbReference type="ARBA" id="ARBA00022840"/>
    </source>
</evidence>
<keyword evidence="9" id="KW-0067">ATP-binding</keyword>
<evidence type="ECO:0000256" key="4">
    <source>
        <dbReference type="ARBA" id="ARBA00022490"/>
    </source>
</evidence>
<dbReference type="Gene3D" id="3.90.870.10">
    <property type="entry name" value="DHBP synthase"/>
    <property type="match status" value="1"/>
</dbReference>
<evidence type="ECO:0000256" key="7">
    <source>
        <dbReference type="ARBA" id="ARBA00022695"/>
    </source>
</evidence>
<keyword evidence="7" id="KW-0548">Nucleotidyltransferase</keyword>
<keyword evidence="5" id="KW-0808">Transferase</keyword>
<comment type="subcellular location">
    <subcellularLocation>
        <location evidence="1">Cytoplasm</location>
    </subcellularLocation>
</comment>
<evidence type="ECO:0000256" key="10">
    <source>
        <dbReference type="ARBA" id="ARBA00029774"/>
    </source>
</evidence>
<name>A0A1W1ZRI7_9BACT</name>
<evidence type="ECO:0000313" key="14">
    <source>
        <dbReference type="Proteomes" id="UP000192418"/>
    </source>
</evidence>
<dbReference type="InterPro" id="IPR006070">
    <property type="entry name" value="Sua5-like_dom"/>
</dbReference>
<evidence type="ECO:0000259" key="12">
    <source>
        <dbReference type="PROSITE" id="PS51163"/>
    </source>
</evidence>
<protein>
    <recommendedName>
        <fullName evidence="10">L-threonylcarbamoyladenylate synthase</fullName>
        <ecNumber evidence="3">2.7.7.87</ecNumber>
    </recommendedName>
    <alternativeName>
        <fullName evidence="10">L-threonylcarbamoyladenylate synthase</fullName>
    </alternativeName>
</protein>
<dbReference type="PANTHER" id="PTHR17490">
    <property type="entry name" value="SUA5"/>
    <property type="match status" value="1"/>
</dbReference>
<comment type="similarity">
    <text evidence="2">Belongs to the SUA5 family.</text>
</comment>
<reference evidence="13 14" key="1">
    <citation type="submission" date="2017-04" db="EMBL/GenBank/DDBJ databases">
        <authorList>
            <person name="Afonso C.L."/>
            <person name="Miller P.J."/>
            <person name="Scott M.A."/>
            <person name="Spackman E."/>
            <person name="Goraichik I."/>
            <person name="Dimitrov K.M."/>
            <person name="Suarez D.L."/>
            <person name="Swayne D.E."/>
        </authorList>
    </citation>
    <scope>NUCLEOTIDE SEQUENCE [LARGE SCALE GENOMIC DNA]</scope>
    <source>
        <strain evidence="13 14">DSM 3385</strain>
    </source>
</reference>
<dbReference type="GO" id="GO:0006450">
    <property type="term" value="P:regulation of translational fidelity"/>
    <property type="evidence" value="ECO:0007669"/>
    <property type="project" value="TreeGrafter"/>
</dbReference>
<feature type="domain" description="YrdC-like" evidence="12">
    <location>
        <begin position="5"/>
        <end position="191"/>
    </location>
</feature>
<gene>
    <name evidence="13" type="ORF">SAMN02746065_103119</name>
</gene>
<keyword evidence="6" id="KW-0819">tRNA processing</keyword>
<evidence type="ECO:0000256" key="6">
    <source>
        <dbReference type="ARBA" id="ARBA00022694"/>
    </source>
</evidence>
<evidence type="ECO:0000256" key="5">
    <source>
        <dbReference type="ARBA" id="ARBA00022679"/>
    </source>
</evidence>
<dbReference type="RefSeq" id="WP_232367034.1">
    <property type="nucleotide sequence ID" value="NZ_FWXY01000003.1"/>
</dbReference>
<dbReference type="PANTHER" id="PTHR17490:SF16">
    <property type="entry name" value="THREONYLCARBAMOYL-AMP SYNTHASE"/>
    <property type="match status" value="1"/>
</dbReference>
<evidence type="ECO:0000256" key="1">
    <source>
        <dbReference type="ARBA" id="ARBA00004496"/>
    </source>
</evidence>
<proteinExistence type="inferred from homology"/>
<accession>A0A1W1ZRI7</accession>
<sequence>MPGKKLDIEKAATLIKQGGLVVFPAKCLYGLAVDASSSEAVSQIFKVKQRPPSNPILVLISDISWLGQLVAQVPQSAKAIMERFWPGDVTLVFEAGPNLPGALTAATGKIGVRLPQHPVARALVRAAGIPVTGTSANISGEKGCSRVDELDARLLQGVDMVLDAGTLKGGKGSTVVDVTQFPPRVLRHGEIGEDEILQCVSGIH</sequence>
<dbReference type="GO" id="GO:0005737">
    <property type="term" value="C:cytoplasm"/>
    <property type="evidence" value="ECO:0007669"/>
    <property type="project" value="UniProtKB-SubCell"/>
</dbReference>
<dbReference type="EC" id="2.7.7.87" evidence="3"/>
<evidence type="ECO:0000256" key="3">
    <source>
        <dbReference type="ARBA" id="ARBA00012584"/>
    </source>
</evidence>
<dbReference type="GO" id="GO:0008033">
    <property type="term" value="P:tRNA processing"/>
    <property type="evidence" value="ECO:0007669"/>
    <property type="project" value="UniProtKB-KW"/>
</dbReference>
<dbReference type="GO" id="GO:0061710">
    <property type="term" value="F:L-threonylcarbamoyladenylate synthase"/>
    <property type="evidence" value="ECO:0007669"/>
    <property type="project" value="UniProtKB-EC"/>
</dbReference>
<evidence type="ECO:0000256" key="2">
    <source>
        <dbReference type="ARBA" id="ARBA00007663"/>
    </source>
</evidence>
<dbReference type="SUPFAM" id="SSF55821">
    <property type="entry name" value="YrdC/RibB"/>
    <property type="match status" value="1"/>
</dbReference>
<keyword evidence="4" id="KW-0963">Cytoplasm</keyword>
<dbReference type="STRING" id="1121400.SAMN02746065_103119"/>
<dbReference type="InterPro" id="IPR017945">
    <property type="entry name" value="DHBP_synth_RibB-like_a/b_dom"/>
</dbReference>
<dbReference type="Pfam" id="PF01300">
    <property type="entry name" value="Sua5_yciO_yrdC"/>
    <property type="match status" value="1"/>
</dbReference>
<comment type="catalytic activity">
    <reaction evidence="11">
        <text>L-threonine + hydrogencarbonate + ATP = L-threonylcarbamoyladenylate + diphosphate + H2O</text>
        <dbReference type="Rhea" id="RHEA:36407"/>
        <dbReference type="ChEBI" id="CHEBI:15377"/>
        <dbReference type="ChEBI" id="CHEBI:17544"/>
        <dbReference type="ChEBI" id="CHEBI:30616"/>
        <dbReference type="ChEBI" id="CHEBI:33019"/>
        <dbReference type="ChEBI" id="CHEBI:57926"/>
        <dbReference type="ChEBI" id="CHEBI:73682"/>
        <dbReference type="EC" id="2.7.7.87"/>
    </reaction>
</comment>
<keyword evidence="8" id="KW-0547">Nucleotide-binding</keyword>
<dbReference type="GO" id="GO:0003725">
    <property type="term" value="F:double-stranded RNA binding"/>
    <property type="evidence" value="ECO:0007669"/>
    <property type="project" value="InterPro"/>
</dbReference>
<dbReference type="EMBL" id="FWXY01000003">
    <property type="protein sequence ID" value="SMC50967.1"/>
    <property type="molecule type" value="Genomic_DNA"/>
</dbReference>
<keyword evidence="14" id="KW-1185">Reference proteome</keyword>
<evidence type="ECO:0000256" key="8">
    <source>
        <dbReference type="ARBA" id="ARBA00022741"/>
    </source>
</evidence>
<dbReference type="GO" id="GO:0000049">
    <property type="term" value="F:tRNA binding"/>
    <property type="evidence" value="ECO:0007669"/>
    <property type="project" value="TreeGrafter"/>
</dbReference>
<organism evidence="13 14">
    <name type="scientific">Desulfocicer vacuolatum DSM 3385</name>
    <dbReference type="NCBI Taxonomy" id="1121400"/>
    <lineage>
        <taxon>Bacteria</taxon>
        <taxon>Pseudomonadati</taxon>
        <taxon>Thermodesulfobacteriota</taxon>
        <taxon>Desulfobacteria</taxon>
        <taxon>Desulfobacterales</taxon>
        <taxon>Desulfobacteraceae</taxon>
        <taxon>Desulfocicer</taxon>
    </lineage>
</organism>
<dbReference type="InterPro" id="IPR050156">
    <property type="entry name" value="TC-AMP_synthase_SUA5"/>
</dbReference>
<dbReference type="GO" id="GO:0005524">
    <property type="term" value="F:ATP binding"/>
    <property type="evidence" value="ECO:0007669"/>
    <property type="project" value="UniProtKB-KW"/>
</dbReference>